<keyword evidence="2" id="KW-1185">Reference proteome</keyword>
<gene>
    <name evidence="1" type="ORF">RM538_11195</name>
</gene>
<comment type="caution">
    <text evidence="1">The sequence shown here is derived from an EMBL/GenBank/DDBJ whole genome shotgun (WGS) entry which is preliminary data.</text>
</comment>
<evidence type="ECO:0000313" key="2">
    <source>
        <dbReference type="Proteomes" id="UP001254488"/>
    </source>
</evidence>
<protein>
    <submittedName>
        <fullName evidence="1">Uncharacterized protein</fullName>
    </submittedName>
</protein>
<sequence>MSTIVKLVMGLVMSILGNNAPDINVDITTKEAIKCNESYEAFHQYLKSKGENLDELTYTIDQTM</sequence>
<organism evidence="1 2">
    <name type="scientific">Patiriisocius hiemis</name>
    <dbReference type="NCBI Taxonomy" id="3075604"/>
    <lineage>
        <taxon>Bacteria</taxon>
        <taxon>Pseudomonadati</taxon>
        <taxon>Bacteroidota</taxon>
        <taxon>Flavobacteriia</taxon>
        <taxon>Flavobacteriales</taxon>
        <taxon>Flavobacteriaceae</taxon>
        <taxon>Patiriisocius</taxon>
    </lineage>
</organism>
<name>A0ABU2YFL4_9FLAO</name>
<dbReference type="EMBL" id="JAVRHZ010000007">
    <property type="protein sequence ID" value="MDT0556575.1"/>
    <property type="molecule type" value="Genomic_DNA"/>
</dbReference>
<proteinExistence type="predicted"/>
<reference evidence="1 2" key="1">
    <citation type="submission" date="2023-09" db="EMBL/GenBank/DDBJ databases">
        <authorList>
            <person name="Rey-Velasco X."/>
        </authorList>
    </citation>
    <scope>NUCLEOTIDE SEQUENCE [LARGE SCALE GENOMIC DNA]</scope>
    <source>
        <strain evidence="1 2">W242</strain>
    </source>
</reference>
<evidence type="ECO:0000313" key="1">
    <source>
        <dbReference type="EMBL" id="MDT0556575.1"/>
    </source>
</evidence>
<dbReference type="Proteomes" id="UP001254488">
    <property type="component" value="Unassembled WGS sequence"/>
</dbReference>
<dbReference type="RefSeq" id="WP_311333526.1">
    <property type="nucleotide sequence ID" value="NZ_JAVRHZ010000007.1"/>
</dbReference>
<accession>A0ABU2YFL4</accession>